<dbReference type="RefSeq" id="WP_263954521.1">
    <property type="nucleotide sequence ID" value="NZ_JAOYFC010000003.1"/>
</dbReference>
<sequence length="367" mass="39377">MTVDSRAIRQLRKLLLATGLAATPMCLAAAEAPKIIPENDKYGISDGSFVLAPIPFKNPLIEAGLALGGAYLFQNDPSSDTSHVGIGGFKSTNGSTAFGASTSYAWDSNRWTIGATIATADLNYDVYTILGPIPITQTGDFARLELKHGFAEHYSITGFASILNTTVSFETNKQGFLPGIRLDAAMEYANLGLELERDTTNDDIYPSAGTKIGLTASIANELTDSDRGSFSKGNLYFSGYQQLAAETVIAGKLYQCFAEQGTPFFDQCSIGAGDGFRGFSPTQFLGPRATSAQIEIRQRLGDRFGVVAFAGAGTGETSYGEDIGARYAGGVGLRFRLSRKFPLDFSADVAINDDNEQNYYIYVGQRF</sequence>
<comment type="caution">
    <text evidence="2">The sequence shown here is derived from an EMBL/GenBank/DDBJ whole genome shotgun (WGS) entry which is preliminary data.</text>
</comment>
<organism evidence="2 3">
    <name type="scientific">Halocynthiibacter halioticoli</name>
    <dbReference type="NCBI Taxonomy" id="2986804"/>
    <lineage>
        <taxon>Bacteria</taxon>
        <taxon>Pseudomonadati</taxon>
        <taxon>Pseudomonadota</taxon>
        <taxon>Alphaproteobacteria</taxon>
        <taxon>Rhodobacterales</taxon>
        <taxon>Paracoccaceae</taxon>
        <taxon>Halocynthiibacter</taxon>
    </lineage>
</organism>
<evidence type="ECO:0000256" key="1">
    <source>
        <dbReference type="SAM" id="SignalP"/>
    </source>
</evidence>
<accession>A0AAE3J2L9</accession>
<evidence type="ECO:0008006" key="4">
    <source>
        <dbReference type="Google" id="ProtNLM"/>
    </source>
</evidence>
<keyword evidence="3" id="KW-1185">Reference proteome</keyword>
<dbReference type="EMBL" id="JAOYFC010000003">
    <property type="protein sequence ID" value="MCV6825593.1"/>
    <property type="molecule type" value="Genomic_DNA"/>
</dbReference>
<protein>
    <recommendedName>
        <fullName evidence="4">Bacterial surface antigen (D15) domain-containing protein</fullName>
    </recommendedName>
</protein>
<feature type="chain" id="PRO_5041972562" description="Bacterial surface antigen (D15) domain-containing protein" evidence="1">
    <location>
        <begin position="29"/>
        <end position="367"/>
    </location>
</feature>
<name>A0AAE3J2L9_9RHOB</name>
<dbReference type="Proteomes" id="UP001208041">
    <property type="component" value="Unassembled WGS sequence"/>
</dbReference>
<gene>
    <name evidence="2" type="ORF">OH136_13610</name>
</gene>
<proteinExistence type="predicted"/>
<reference evidence="2" key="1">
    <citation type="submission" date="2022-10" db="EMBL/GenBank/DDBJ databases">
        <authorList>
            <person name="Yue Y."/>
        </authorList>
    </citation>
    <scope>NUCLEOTIDE SEQUENCE</scope>
    <source>
        <strain evidence="2">Z654</strain>
    </source>
</reference>
<dbReference type="AlphaFoldDB" id="A0AAE3J2L9"/>
<evidence type="ECO:0000313" key="2">
    <source>
        <dbReference type="EMBL" id="MCV6825593.1"/>
    </source>
</evidence>
<keyword evidence="1" id="KW-0732">Signal</keyword>
<dbReference type="Gene3D" id="2.40.160.50">
    <property type="entry name" value="membrane protein fhac: a member of the omp85/tpsb transporter family"/>
    <property type="match status" value="1"/>
</dbReference>
<evidence type="ECO:0000313" key="3">
    <source>
        <dbReference type="Proteomes" id="UP001208041"/>
    </source>
</evidence>
<feature type="signal peptide" evidence="1">
    <location>
        <begin position="1"/>
        <end position="28"/>
    </location>
</feature>